<reference evidence="4 5" key="1">
    <citation type="journal article" date="2012" name="J. Bacteriol.">
        <title>Complete genome sequence of Klebsiella oxytoca KCTC 1686, used in production of 2,3-butanediol.</title>
        <authorList>
            <person name="Shin S.H."/>
            <person name="Kim S."/>
            <person name="Kim J.Y."/>
            <person name="Lee S."/>
            <person name="Um Y."/>
            <person name="Oh M.K."/>
            <person name="Kim Y.R."/>
            <person name="Lee J."/>
            <person name="Yang K.S."/>
        </authorList>
    </citation>
    <scope>NUCLEOTIDE SEQUENCE [LARGE SCALE GENOMIC DNA]</scope>
    <source>
        <strain evidence="5">ATCC 8724 / DSM 4798 / JCM 20051 / NBRC 3318 / NRRL B-199 / KCTC 1686</strain>
    </source>
</reference>
<feature type="domain" description="4-oxalocrotonate tautomerase-like" evidence="3">
    <location>
        <begin position="2"/>
        <end position="56"/>
    </location>
</feature>
<protein>
    <submittedName>
        <fullName evidence="4">4-oxalocrotonate tautomerase family protein</fullName>
    </submittedName>
</protein>
<dbReference type="SUPFAM" id="SSF55331">
    <property type="entry name" value="Tautomerase/MIF"/>
    <property type="match status" value="1"/>
</dbReference>
<sequence>MPFVHITTWPIKDEGKIIRLQEDITFAVHKHTGAPLDKISVVISEIHPSRWADAGVPGNHKDFQEKSRRKNYEE</sequence>
<name>A0A0H3H108_KLEM8</name>
<gene>
    <name evidence="4" type="ordered locus">KOX_02090</name>
</gene>
<dbReference type="InterPro" id="IPR004370">
    <property type="entry name" value="4-OT-like_dom"/>
</dbReference>
<evidence type="ECO:0000256" key="1">
    <source>
        <dbReference type="ARBA" id="ARBA00023235"/>
    </source>
</evidence>
<keyword evidence="1" id="KW-0413">Isomerase</keyword>
<evidence type="ECO:0000313" key="4">
    <source>
        <dbReference type="EMBL" id="AEX02159.1"/>
    </source>
</evidence>
<feature type="compositionally biased region" description="Basic and acidic residues" evidence="2">
    <location>
        <begin position="59"/>
        <end position="74"/>
    </location>
</feature>
<dbReference type="Gene3D" id="3.30.429.10">
    <property type="entry name" value="Macrophage Migration Inhibitory Factor"/>
    <property type="match status" value="1"/>
</dbReference>
<accession>A0A0H3H108</accession>
<dbReference type="InterPro" id="IPR014347">
    <property type="entry name" value="Tautomerase/MIF_sf"/>
</dbReference>
<evidence type="ECO:0000259" key="3">
    <source>
        <dbReference type="Pfam" id="PF01361"/>
    </source>
</evidence>
<dbReference type="RefSeq" id="WP_014226738.1">
    <property type="nucleotide sequence ID" value="NC_016612.1"/>
</dbReference>
<feature type="region of interest" description="Disordered" evidence="2">
    <location>
        <begin position="53"/>
        <end position="74"/>
    </location>
</feature>
<dbReference type="Pfam" id="PF01361">
    <property type="entry name" value="Tautomerase"/>
    <property type="match status" value="1"/>
</dbReference>
<evidence type="ECO:0000313" key="5">
    <source>
        <dbReference type="Proteomes" id="UP000007843"/>
    </source>
</evidence>
<dbReference type="GO" id="GO:0016853">
    <property type="term" value="F:isomerase activity"/>
    <property type="evidence" value="ECO:0007669"/>
    <property type="project" value="UniProtKB-KW"/>
</dbReference>
<dbReference type="PATRIC" id="fig|1006551.4.peg.423"/>
<dbReference type="Proteomes" id="UP000007843">
    <property type="component" value="Chromosome"/>
</dbReference>
<dbReference type="EMBL" id="CP003218">
    <property type="protein sequence ID" value="AEX02159.1"/>
    <property type="molecule type" value="Genomic_DNA"/>
</dbReference>
<organism evidence="4 5">
    <name type="scientific">Klebsiella michiganensis (strain ATCC 8724 / DSM 4798 / JCM 20051 / NBRC 3318 / NRRL B-199 / KCTC 1686 / BUCSAV 143 / CCM 1901)</name>
    <dbReference type="NCBI Taxonomy" id="1006551"/>
    <lineage>
        <taxon>Bacteria</taxon>
        <taxon>Pseudomonadati</taxon>
        <taxon>Pseudomonadota</taxon>
        <taxon>Gammaproteobacteria</taxon>
        <taxon>Enterobacterales</taxon>
        <taxon>Enterobacteriaceae</taxon>
        <taxon>Klebsiella/Raoultella group</taxon>
        <taxon>Klebsiella</taxon>
    </lineage>
</organism>
<evidence type="ECO:0000256" key="2">
    <source>
        <dbReference type="SAM" id="MobiDB-lite"/>
    </source>
</evidence>
<dbReference type="HOGENOM" id="CLU_148073_5_2_6"/>
<dbReference type="KEGG" id="kox:KOX_02090"/>
<dbReference type="AlphaFoldDB" id="A0A0H3H108"/>
<proteinExistence type="predicted"/>